<dbReference type="VEuPathDB" id="FungiDB:MGG_05122"/>
<evidence type="ECO:0000259" key="1">
    <source>
        <dbReference type="Pfam" id="PF01048"/>
    </source>
</evidence>
<dbReference type="InterPro" id="IPR035994">
    <property type="entry name" value="Nucleoside_phosphorylase_sf"/>
</dbReference>
<reference evidence="2 3" key="1">
    <citation type="journal article" date="2005" name="Nature">
        <title>The genome sequence of the rice blast fungus Magnaporthe grisea.</title>
        <authorList>
            <person name="Dean R.A."/>
            <person name="Talbot N.J."/>
            <person name="Ebbole D.J."/>
            <person name="Farman M.L."/>
            <person name="Mitchell T.K."/>
            <person name="Orbach M.J."/>
            <person name="Thon M."/>
            <person name="Kulkarni R."/>
            <person name="Xu J.R."/>
            <person name="Pan H."/>
            <person name="Read N.D."/>
            <person name="Lee Y.H."/>
            <person name="Carbone I."/>
            <person name="Brown D."/>
            <person name="Oh Y.Y."/>
            <person name="Donofrio N."/>
            <person name="Jeong J.S."/>
            <person name="Soanes D.M."/>
            <person name="Djonovic S."/>
            <person name="Kolomiets E."/>
            <person name="Rehmeyer C."/>
            <person name="Li W."/>
            <person name="Harding M."/>
            <person name="Kim S."/>
            <person name="Lebrun M.H."/>
            <person name="Bohnert H."/>
            <person name="Coughlan S."/>
            <person name="Butler J."/>
            <person name="Calvo S."/>
            <person name="Ma L.J."/>
            <person name="Nicol R."/>
            <person name="Purcell S."/>
            <person name="Nusbaum C."/>
            <person name="Galagan J.E."/>
            <person name="Birren B.W."/>
        </authorList>
    </citation>
    <scope>NUCLEOTIDE SEQUENCE [LARGE SCALE GENOMIC DNA]</scope>
    <source>
        <strain evidence="3">70-15 / ATCC MYA-4617 / FGSC 8958</strain>
    </source>
</reference>
<dbReference type="OMA" id="DYQHEHR"/>
<dbReference type="InParanoid" id="G4N4H5"/>
<organism evidence="2 3">
    <name type="scientific">Pyricularia oryzae (strain 70-15 / ATCC MYA-4617 / FGSC 8958)</name>
    <name type="common">Rice blast fungus</name>
    <name type="synonym">Magnaporthe oryzae</name>
    <dbReference type="NCBI Taxonomy" id="242507"/>
    <lineage>
        <taxon>Eukaryota</taxon>
        <taxon>Fungi</taxon>
        <taxon>Dikarya</taxon>
        <taxon>Ascomycota</taxon>
        <taxon>Pezizomycotina</taxon>
        <taxon>Sordariomycetes</taxon>
        <taxon>Sordariomycetidae</taxon>
        <taxon>Magnaporthales</taxon>
        <taxon>Pyriculariaceae</taxon>
        <taxon>Pyricularia</taxon>
    </lineage>
</organism>
<feature type="domain" description="Nucleoside phosphorylase" evidence="1">
    <location>
        <begin position="16"/>
        <end position="148"/>
    </location>
</feature>
<dbReference type="RefSeq" id="XP_003712650.1">
    <property type="nucleotide sequence ID" value="XM_003712602.1"/>
</dbReference>
<dbReference type="Proteomes" id="UP000009058">
    <property type="component" value="Chromosome 3"/>
</dbReference>
<accession>G4N4H5</accession>
<dbReference type="GeneID" id="2675681"/>
<dbReference type="STRING" id="242507.G4N4H5"/>
<dbReference type="PANTHER" id="PTHR46082">
    <property type="entry name" value="ATP/GTP-BINDING PROTEIN-RELATED"/>
    <property type="match status" value="1"/>
</dbReference>
<dbReference type="EMBL" id="CM001233">
    <property type="protein sequence ID" value="EHA52843.1"/>
    <property type="molecule type" value="Genomic_DNA"/>
</dbReference>
<gene>
    <name evidence="2" type="ORF">MGG_05122</name>
</gene>
<dbReference type="InterPro" id="IPR053137">
    <property type="entry name" value="NLR-like"/>
</dbReference>
<dbReference type="HOGENOM" id="CLU_000288_34_22_1"/>
<dbReference type="AlphaFoldDB" id="G4N4H5"/>
<evidence type="ECO:0000313" key="3">
    <source>
        <dbReference type="Proteomes" id="UP000009058"/>
    </source>
</evidence>
<sequence>MTTQPSRPKRRQDIEIALVCALPIEYDAICLSLDKIWDDDDHGSQAHSGGGEHQNKYTTGVVGRHNVVLALSSGTGKLAMNSLTSDLTARFVGIKLLVLAGICAGVPSAENDMLLGDVVISRTLVQYDFGKHVPGGFDSTVSVNENPHPSVRAMVVAFQTERERDRLVDRATEYLEEIQARAGSKRRRVDYSRPPAATDRLFSAAYLHRHRGADLVCGCTEANVCTSAVTPTCDELGCDTTQLMRRPRLDRVVAGEEPAELDVFVGRFGSGDAVVRSGEYRDRMVREHGVVAIEMEGAGPWDGAPCVVVKGVCDFADSHKSKRWQRYAAATSAAVTKAILQGWVGGGGGGEENNSGLGEPGGLPAVPWLAKTPGAVYNTGNMFAHNTYNGDNVFNFSK</sequence>
<dbReference type="eggNOG" id="KOG1840">
    <property type="taxonomic scope" value="Eukaryota"/>
</dbReference>
<dbReference type="OrthoDB" id="20872at2759"/>
<proteinExistence type="predicted"/>
<evidence type="ECO:0000313" key="2">
    <source>
        <dbReference type="EMBL" id="EHA52843.1"/>
    </source>
</evidence>
<dbReference type="PANTHER" id="PTHR46082:SF6">
    <property type="entry name" value="AAA+ ATPASE DOMAIN-CONTAINING PROTEIN-RELATED"/>
    <property type="match status" value="1"/>
</dbReference>
<dbReference type="InterPro" id="IPR000845">
    <property type="entry name" value="Nucleoside_phosphorylase_d"/>
</dbReference>
<dbReference type="GO" id="GO:0009116">
    <property type="term" value="P:nucleoside metabolic process"/>
    <property type="evidence" value="ECO:0007669"/>
    <property type="project" value="InterPro"/>
</dbReference>
<dbReference type="SUPFAM" id="SSF53167">
    <property type="entry name" value="Purine and uridine phosphorylases"/>
    <property type="match status" value="1"/>
</dbReference>
<name>G4N4H5_PYRO7</name>
<reference key="2">
    <citation type="submission" date="2011-05" db="EMBL/GenBank/DDBJ databases">
        <title>The Genome Sequence of Magnaporthe oryzae 70-15.</title>
        <authorList>
            <consortium name="The Broad Institute Genome Sequencing Platform"/>
            <person name="Ma L.-J."/>
            <person name="Dead R."/>
            <person name="Young S.K."/>
            <person name="Zeng Q."/>
            <person name="Gargeya S."/>
            <person name="Fitzgerald M."/>
            <person name="Haas B."/>
            <person name="Abouelleil A."/>
            <person name="Alvarado L."/>
            <person name="Arachchi H.M."/>
            <person name="Berlin A."/>
            <person name="Brown A."/>
            <person name="Chapman S.B."/>
            <person name="Chen Z."/>
            <person name="Dunbar C."/>
            <person name="Freedman E."/>
            <person name="Gearin G."/>
            <person name="Gellesch M."/>
            <person name="Goldberg J."/>
            <person name="Griggs A."/>
            <person name="Gujja S."/>
            <person name="Heiman D."/>
            <person name="Howarth C."/>
            <person name="Larson L."/>
            <person name="Lui A."/>
            <person name="MacDonald P.J.P."/>
            <person name="Mehta T."/>
            <person name="Montmayeur A."/>
            <person name="Murphy C."/>
            <person name="Neiman D."/>
            <person name="Pearson M."/>
            <person name="Priest M."/>
            <person name="Roberts A."/>
            <person name="Saif S."/>
            <person name="Shea T."/>
            <person name="Shenoy N."/>
            <person name="Sisk P."/>
            <person name="Stolte C."/>
            <person name="Sykes S."/>
            <person name="Yandava C."/>
            <person name="Wortman J."/>
            <person name="Nusbaum C."/>
            <person name="Birren B."/>
        </authorList>
    </citation>
    <scope>NUCLEOTIDE SEQUENCE</scope>
    <source>
        <strain>70-15</strain>
    </source>
</reference>
<keyword evidence="3" id="KW-1185">Reference proteome</keyword>
<dbReference type="Pfam" id="PF01048">
    <property type="entry name" value="PNP_UDP_1"/>
    <property type="match status" value="1"/>
</dbReference>
<dbReference type="Gene3D" id="3.40.50.1580">
    <property type="entry name" value="Nucleoside phosphorylase domain"/>
    <property type="match status" value="1"/>
</dbReference>
<protein>
    <recommendedName>
        <fullName evidence="1">Nucleoside phosphorylase domain-containing protein</fullName>
    </recommendedName>
</protein>
<dbReference type="KEGG" id="mgr:MGG_05122"/>
<dbReference type="GO" id="GO:0003824">
    <property type="term" value="F:catalytic activity"/>
    <property type="evidence" value="ECO:0007669"/>
    <property type="project" value="InterPro"/>
</dbReference>